<comment type="caution">
    <text evidence="8">The sequence shown here is derived from an EMBL/GenBank/DDBJ whole genome shotgun (WGS) entry which is preliminary data.</text>
</comment>
<keyword evidence="4" id="KW-0233">DNA recombination</keyword>
<gene>
    <name evidence="8" type="ORF">O2N63_13745</name>
</gene>
<dbReference type="Gene3D" id="1.10.443.10">
    <property type="entry name" value="Intergrase catalytic core"/>
    <property type="match status" value="1"/>
</dbReference>
<dbReference type="InterPro" id="IPR002104">
    <property type="entry name" value="Integrase_catalytic"/>
</dbReference>
<dbReference type="InterPro" id="IPR011010">
    <property type="entry name" value="DNA_brk_join_enz"/>
</dbReference>
<evidence type="ECO:0000256" key="3">
    <source>
        <dbReference type="ARBA" id="ARBA00023125"/>
    </source>
</evidence>
<dbReference type="Gene3D" id="1.10.150.130">
    <property type="match status" value="1"/>
</dbReference>
<feature type="domain" description="Tyr recombinase" evidence="6">
    <location>
        <begin position="203"/>
        <end position="407"/>
    </location>
</feature>
<keyword evidence="2" id="KW-0229">DNA integration</keyword>
<evidence type="ECO:0000313" key="9">
    <source>
        <dbReference type="Proteomes" id="UP001528040"/>
    </source>
</evidence>
<evidence type="ECO:0000259" key="6">
    <source>
        <dbReference type="PROSITE" id="PS51898"/>
    </source>
</evidence>
<dbReference type="InterPro" id="IPR022357">
    <property type="entry name" value="MIP_CS"/>
</dbReference>
<proteinExistence type="inferred from homology"/>
<dbReference type="InterPro" id="IPR050090">
    <property type="entry name" value="Tyrosine_recombinase_XerCD"/>
</dbReference>
<evidence type="ECO:0000256" key="1">
    <source>
        <dbReference type="ARBA" id="ARBA00008857"/>
    </source>
</evidence>
<dbReference type="PANTHER" id="PTHR30349:SF64">
    <property type="entry name" value="PROPHAGE INTEGRASE INTD-RELATED"/>
    <property type="match status" value="1"/>
</dbReference>
<dbReference type="CDD" id="cd01189">
    <property type="entry name" value="INT_ICEBs1_C_like"/>
    <property type="match status" value="1"/>
</dbReference>
<dbReference type="PROSITE" id="PS51900">
    <property type="entry name" value="CB"/>
    <property type="match status" value="1"/>
</dbReference>
<evidence type="ECO:0000313" key="8">
    <source>
        <dbReference type="EMBL" id="MDA5095146.1"/>
    </source>
</evidence>
<name>A0ABT4W3Q0_9RHOB</name>
<evidence type="ECO:0000256" key="5">
    <source>
        <dbReference type="PROSITE-ProRule" id="PRU01248"/>
    </source>
</evidence>
<dbReference type="Pfam" id="PF00589">
    <property type="entry name" value="Phage_integrase"/>
    <property type="match status" value="1"/>
</dbReference>
<keyword evidence="3 5" id="KW-0238">DNA-binding</keyword>
<feature type="domain" description="Core-binding (CB)" evidence="7">
    <location>
        <begin position="74"/>
        <end position="182"/>
    </location>
</feature>
<dbReference type="PROSITE" id="PS00221">
    <property type="entry name" value="MIP"/>
    <property type="match status" value="1"/>
</dbReference>
<organism evidence="8 9">
    <name type="scientific">Aliiroseovarius salicola</name>
    <dbReference type="NCBI Taxonomy" id="3009082"/>
    <lineage>
        <taxon>Bacteria</taxon>
        <taxon>Pseudomonadati</taxon>
        <taxon>Pseudomonadota</taxon>
        <taxon>Alphaproteobacteria</taxon>
        <taxon>Rhodobacterales</taxon>
        <taxon>Paracoccaceae</taxon>
        <taxon>Aliiroseovarius</taxon>
    </lineage>
</organism>
<sequence length="416" mass="46748">MAKFNPTIGRWTRRRRNAAGKRVTDKKWVVNYRCPETGRKRRISFQTKAKAEEYREALIASVTGERYFNPNINPTVAEVVKHWLETKRGLVKPQTISGYRPLLKIIVGPLLQGTPQERVHYALTGEKPKHDTKLLQMLGPFLVSELTTAQLRRWHSKVREEVGAHTANRVMSMLKGILALAEEDFGVRVCSMPTNLAKRKAKPKKEILSPEEVAKLLAHARSDKERGIFYAFPFLTGVRVSEQLGLLWDDIDLDRNIITIRRVQERDGSTTDQTKTEAGEREIPISPTLRAMLLEWRLTCPRLDGELYRVFPGPGVPQQWPLPRLGGGGPVLYSNFLKRYWRPAFEAAGVRYVTHHSARHSFVSTLQAQGVEVGLVAKLAGHANPAVTLGHYTQAVRGGAEAVAVLDRAYQVGSGV</sequence>
<accession>A0ABT4W3Q0</accession>
<evidence type="ECO:0000256" key="4">
    <source>
        <dbReference type="ARBA" id="ARBA00023172"/>
    </source>
</evidence>
<dbReference type="PANTHER" id="PTHR30349">
    <property type="entry name" value="PHAGE INTEGRASE-RELATED"/>
    <property type="match status" value="1"/>
</dbReference>
<protein>
    <submittedName>
        <fullName evidence="8">Site-specific integrase</fullName>
    </submittedName>
</protein>
<dbReference type="SUPFAM" id="SSF56349">
    <property type="entry name" value="DNA breaking-rejoining enzymes"/>
    <property type="match status" value="1"/>
</dbReference>
<evidence type="ECO:0000259" key="7">
    <source>
        <dbReference type="PROSITE" id="PS51900"/>
    </source>
</evidence>
<keyword evidence="9" id="KW-1185">Reference proteome</keyword>
<dbReference type="Proteomes" id="UP001528040">
    <property type="component" value="Unassembled WGS sequence"/>
</dbReference>
<dbReference type="PROSITE" id="PS51898">
    <property type="entry name" value="TYR_RECOMBINASE"/>
    <property type="match status" value="1"/>
</dbReference>
<dbReference type="EMBL" id="JAQIIO010000008">
    <property type="protein sequence ID" value="MDA5095146.1"/>
    <property type="molecule type" value="Genomic_DNA"/>
</dbReference>
<reference evidence="8 9" key="1">
    <citation type="submission" date="2023-01" db="EMBL/GenBank/DDBJ databases">
        <authorList>
            <person name="Yoon J.-W."/>
        </authorList>
    </citation>
    <scope>NUCLEOTIDE SEQUENCE [LARGE SCALE GENOMIC DNA]</scope>
    <source>
        <strain evidence="8 9">KMU-50</strain>
    </source>
</reference>
<dbReference type="InterPro" id="IPR013762">
    <property type="entry name" value="Integrase-like_cat_sf"/>
</dbReference>
<comment type="similarity">
    <text evidence="1">Belongs to the 'phage' integrase family.</text>
</comment>
<dbReference type="InterPro" id="IPR044068">
    <property type="entry name" value="CB"/>
</dbReference>
<dbReference type="InterPro" id="IPR010998">
    <property type="entry name" value="Integrase_recombinase_N"/>
</dbReference>
<dbReference type="RefSeq" id="WP_271054856.1">
    <property type="nucleotide sequence ID" value="NZ_JAQIIO010000008.1"/>
</dbReference>
<evidence type="ECO:0000256" key="2">
    <source>
        <dbReference type="ARBA" id="ARBA00022908"/>
    </source>
</evidence>